<feature type="repeat" description="TPR" evidence="1">
    <location>
        <begin position="15"/>
        <end position="48"/>
    </location>
</feature>
<feature type="repeat" description="TPR" evidence="1">
    <location>
        <begin position="83"/>
        <end position="116"/>
    </location>
</feature>
<accession>A0A7T0C0A5</accession>
<dbReference type="KEGG" id="nva:G3M78_01530"/>
<dbReference type="EMBL" id="CP048620">
    <property type="protein sequence ID" value="QPJ64152.1"/>
    <property type="molecule type" value="Genomic_DNA"/>
</dbReference>
<reference evidence="3" key="1">
    <citation type="submission" date="2020-02" db="EMBL/GenBank/DDBJ databases">
        <title>Genomic and physiological characterization of two novel Nitrospinaceae genera.</title>
        <authorList>
            <person name="Mueller A.J."/>
            <person name="Jung M.-Y."/>
            <person name="Strachan C.R."/>
            <person name="Herbold C.W."/>
            <person name="Kirkegaard R.H."/>
            <person name="Daims H."/>
        </authorList>
    </citation>
    <scope>NUCLEOTIDE SEQUENCE [LARGE SCALE GENOMIC DNA]</scope>
</reference>
<evidence type="ECO:0000313" key="3">
    <source>
        <dbReference type="Proteomes" id="UP000594464"/>
    </source>
</evidence>
<feature type="repeat" description="TPR" evidence="1">
    <location>
        <begin position="117"/>
        <end position="150"/>
    </location>
</feature>
<dbReference type="Proteomes" id="UP000594464">
    <property type="component" value="Chromosome"/>
</dbReference>
<gene>
    <name evidence="2" type="ORF">G3M78_01530</name>
</gene>
<dbReference type="Pfam" id="PF13432">
    <property type="entry name" value="TPR_16"/>
    <property type="match status" value="2"/>
</dbReference>
<sequence length="480" mass="54748">MKPPPAKAPKANDSALMALSKGLGFFQTGQLEEARKAFEEGIKQNPGKGELYYYLGLVLNKSQDYDQAIAIFKKALTLSPDIKELFLNLGISYFKTQDLASAQETFQIALEIQPENGSAQFFMGMTLNALQKFEESIPYFDRAAQLDPEFIQLGGYYKGLSYYKLGKTPEAVEQFEKSVAVDPQTKIAKDSQQFIELLTNKKTKSKKNWSANFSAGWEWNDNITRAESDQVSNESDTSYIFEAGGEYTLHKDSQYTVTTGYSFFQSLFENATEFNFQSHTPSFSFSRAFEKFEASMNYSYSYNFLDDKSFLAIHILAPTVNFSLHPQHYMTTSYMLQNKTFFTDATRDGDNHSLGFLNFFFFMDNKAYWSAGYRYSDESTINKELEYAGHRISTTLKLPAYLLDTLKISYSLSIRDYKNVTASINEKRRDEKQTLKASIVQPLFDSFVLDISYTRTESSSNLLSVDFKENAAGFNIGYKF</sequence>
<feature type="repeat" description="TPR" evidence="1">
    <location>
        <begin position="49"/>
        <end position="82"/>
    </location>
</feature>
<dbReference type="PROSITE" id="PS50005">
    <property type="entry name" value="TPR"/>
    <property type="match status" value="5"/>
</dbReference>
<protein>
    <submittedName>
        <fullName evidence="2">Tetratricopeptide repeat protein</fullName>
    </submittedName>
</protein>
<dbReference type="SUPFAM" id="SSF48452">
    <property type="entry name" value="TPR-like"/>
    <property type="match status" value="1"/>
</dbReference>
<proteinExistence type="predicted"/>
<dbReference type="Pfam" id="PF13174">
    <property type="entry name" value="TPR_6"/>
    <property type="match status" value="1"/>
</dbReference>
<dbReference type="PANTHER" id="PTHR12558:SF13">
    <property type="entry name" value="CELL DIVISION CYCLE PROTEIN 27 HOMOLOG"/>
    <property type="match status" value="1"/>
</dbReference>
<dbReference type="AlphaFoldDB" id="A0A7T0C0A5"/>
<organism evidence="2 3">
    <name type="scientific">Candidatus Nitrohelix vancouverensis</name>
    <dbReference type="NCBI Taxonomy" id="2705534"/>
    <lineage>
        <taxon>Bacteria</taxon>
        <taxon>Pseudomonadati</taxon>
        <taxon>Nitrospinota/Tectimicrobiota group</taxon>
        <taxon>Nitrospinota</taxon>
        <taxon>Nitrospinia</taxon>
        <taxon>Nitrospinales</taxon>
        <taxon>Nitrospinaceae</taxon>
        <taxon>Candidatus Nitrohelix</taxon>
    </lineage>
</organism>
<keyword evidence="1" id="KW-0802">TPR repeat</keyword>
<evidence type="ECO:0000256" key="1">
    <source>
        <dbReference type="PROSITE-ProRule" id="PRU00339"/>
    </source>
</evidence>
<dbReference type="Gene3D" id="1.25.40.10">
    <property type="entry name" value="Tetratricopeptide repeat domain"/>
    <property type="match status" value="2"/>
</dbReference>
<dbReference type="InterPro" id="IPR019734">
    <property type="entry name" value="TPR_rpt"/>
</dbReference>
<feature type="repeat" description="TPR" evidence="1">
    <location>
        <begin position="152"/>
        <end position="185"/>
    </location>
</feature>
<dbReference type="InterPro" id="IPR011990">
    <property type="entry name" value="TPR-like_helical_dom_sf"/>
</dbReference>
<name>A0A7T0C0A5_9BACT</name>
<dbReference type="PANTHER" id="PTHR12558">
    <property type="entry name" value="CELL DIVISION CYCLE 16,23,27"/>
    <property type="match status" value="1"/>
</dbReference>
<dbReference type="PROSITE" id="PS50293">
    <property type="entry name" value="TPR_REGION"/>
    <property type="match status" value="2"/>
</dbReference>
<dbReference type="SMART" id="SM00028">
    <property type="entry name" value="TPR"/>
    <property type="match status" value="5"/>
</dbReference>
<evidence type="ECO:0000313" key="2">
    <source>
        <dbReference type="EMBL" id="QPJ64152.1"/>
    </source>
</evidence>